<dbReference type="InterPro" id="IPR036868">
    <property type="entry name" value="TusA-like_sf"/>
</dbReference>
<evidence type="ECO:0000313" key="3">
    <source>
        <dbReference type="EMBL" id="KUK78692.1"/>
    </source>
</evidence>
<evidence type="ECO:0000256" key="1">
    <source>
        <dbReference type="ARBA" id="ARBA00008984"/>
    </source>
</evidence>
<dbReference type="Gene3D" id="3.30.110.40">
    <property type="entry name" value="TusA-like domain"/>
    <property type="match status" value="1"/>
</dbReference>
<dbReference type="Pfam" id="PF01206">
    <property type="entry name" value="TusA"/>
    <property type="match status" value="1"/>
</dbReference>
<dbReference type="AlphaFoldDB" id="A0A101HKV9"/>
<protein>
    <recommendedName>
        <fullName evidence="2">UPF0033 domain-containing protein</fullName>
    </recommendedName>
</protein>
<accession>A0A101HKV9</accession>
<sequence length="79" mass="9037">MAKYEVTKSVDVRGEVCPVPDVETKRALKKMKAGEILEVWIDYAMSKERIPEAVKGMGHEVLEIEEVGNSEWKIYIKVK</sequence>
<dbReference type="PATRIC" id="fig|1184387.3.peg.44"/>
<comment type="similarity">
    <text evidence="1">Belongs to the sulfur carrier protein TusA family.</text>
</comment>
<reference evidence="4" key="1">
    <citation type="journal article" date="2015" name="MBio">
        <title>Genome-Resolved Metagenomic Analysis Reveals Roles for Candidate Phyla and Other Microbial Community Members in Biogeochemical Transformations in Oil Reservoirs.</title>
        <authorList>
            <person name="Hu P."/>
            <person name="Tom L."/>
            <person name="Singh A."/>
            <person name="Thomas B.C."/>
            <person name="Baker B.J."/>
            <person name="Piceno Y.M."/>
            <person name="Andersen G.L."/>
            <person name="Banfield J.F."/>
        </authorList>
    </citation>
    <scope>NUCLEOTIDE SEQUENCE [LARGE SCALE GENOMIC DNA]</scope>
</reference>
<evidence type="ECO:0000313" key="4">
    <source>
        <dbReference type="Proteomes" id="UP000054092"/>
    </source>
</evidence>
<dbReference type="CDD" id="cd00291">
    <property type="entry name" value="SirA_YedF_YeeD"/>
    <property type="match status" value="1"/>
</dbReference>
<dbReference type="PROSITE" id="PS01148">
    <property type="entry name" value="UPF0033"/>
    <property type="match status" value="1"/>
</dbReference>
<dbReference type="EMBL" id="LGGP01000352">
    <property type="protein sequence ID" value="KUK78692.1"/>
    <property type="molecule type" value="Genomic_DNA"/>
</dbReference>
<dbReference type="PANTHER" id="PTHR33279:SF6">
    <property type="entry name" value="SULFUR CARRIER PROTEIN YEDF-RELATED"/>
    <property type="match status" value="1"/>
</dbReference>
<dbReference type="Proteomes" id="UP000054092">
    <property type="component" value="Unassembled WGS sequence"/>
</dbReference>
<organism evidence="3 4">
    <name type="scientific">Mesotoga prima</name>
    <dbReference type="NCBI Taxonomy" id="1184387"/>
    <lineage>
        <taxon>Bacteria</taxon>
        <taxon>Thermotogati</taxon>
        <taxon>Thermotogota</taxon>
        <taxon>Thermotogae</taxon>
        <taxon>Kosmotogales</taxon>
        <taxon>Kosmotogaceae</taxon>
        <taxon>Mesotoga</taxon>
    </lineage>
</organism>
<evidence type="ECO:0000259" key="2">
    <source>
        <dbReference type="PROSITE" id="PS01148"/>
    </source>
</evidence>
<feature type="domain" description="UPF0033" evidence="2">
    <location>
        <begin position="10"/>
        <end position="34"/>
    </location>
</feature>
<name>A0A101HKV9_9BACT</name>
<dbReference type="InterPro" id="IPR001455">
    <property type="entry name" value="TusA-like"/>
</dbReference>
<gene>
    <name evidence="3" type="ORF">XD94_1659</name>
</gene>
<comment type="caution">
    <text evidence="3">The sequence shown here is derived from an EMBL/GenBank/DDBJ whole genome shotgun (WGS) entry which is preliminary data.</text>
</comment>
<proteinExistence type="inferred from homology"/>
<dbReference type="PANTHER" id="PTHR33279">
    <property type="entry name" value="SULFUR CARRIER PROTEIN YEDF-RELATED"/>
    <property type="match status" value="1"/>
</dbReference>
<dbReference type="SUPFAM" id="SSF64307">
    <property type="entry name" value="SirA-like"/>
    <property type="match status" value="1"/>
</dbReference>